<reference evidence="3" key="1">
    <citation type="journal article" date="2020" name="Cell Host Microbe">
        <title>Functional and Genomic Variation between Human-Derived Isolates of Lachnospiraceae Reveals Inter- and Intra-Species Diversity.</title>
        <authorList>
            <person name="Sorbara M.T."/>
            <person name="Littmann E.R."/>
            <person name="Fontana E."/>
            <person name="Moody T.U."/>
            <person name="Kohout C.E."/>
            <person name="Gjonbalaj M."/>
            <person name="Eaton V."/>
            <person name="Seok R."/>
            <person name="Leiner I.M."/>
            <person name="Pamer E.G."/>
        </authorList>
    </citation>
    <scope>NUCLEOTIDE SEQUENCE</scope>
    <source>
        <strain evidence="3">MSK.15.32</strain>
    </source>
</reference>
<dbReference type="Gene3D" id="3.40.50.720">
    <property type="entry name" value="NAD(P)-binding Rossmann-like Domain"/>
    <property type="match status" value="1"/>
</dbReference>
<feature type="domain" description="GFO/IDH/MocA-like oxidoreductase" evidence="2">
    <location>
        <begin position="138"/>
        <end position="247"/>
    </location>
</feature>
<dbReference type="Proteomes" id="UP001296580">
    <property type="component" value="Unassembled WGS sequence"/>
</dbReference>
<dbReference type="Gene3D" id="3.30.360.10">
    <property type="entry name" value="Dihydrodipicolinate Reductase, domain 2"/>
    <property type="match status" value="1"/>
</dbReference>
<dbReference type="GO" id="GO:0000166">
    <property type="term" value="F:nucleotide binding"/>
    <property type="evidence" value="ECO:0007669"/>
    <property type="project" value="InterPro"/>
</dbReference>
<dbReference type="SUPFAM" id="SSF55347">
    <property type="entry name" value="Glyceraldehyde-3-phosphate dehydrogenase-like, C-terminal domain"/>
    <property type="match status" value="1"/>
</dbReference>
<evidence type="ECO:0000259" key="2">
    <source>
        <dbReference type="Pfam" id="PF22725"/>
    </source>
</evidence>
<dbReference type="RefSeq" id="WP_004841821.1">
    <property type="nucleotide sequence ID" value="NZ_BAABSA010000005.1"/>
</dbReference>
<feature type="domain" description="Gfo/Idh/MocA-like oxidoreductase N-terminal" evidence="1">
    <location>
        <begin position="2"/>
        <end position="117"/>
    </location>
</feature>
<dbReference type="InterPro" id="IPR055170">
    <property type="entry name" value="GFO_IDH_MocA-like_dom"/>
</dbReference>
<dbReference type="GeneID" id="57433299"/>
<reference evidence="3" key="2">
    <citation type="submission" date="2020-02" db="EMBL/GenBank/DDBJ databases">
        <authorList>
            <person name="Littmann E."/>
            <person name="Sorbara M."/>
        </authorList>
    </citation>
    <scope>NUCLEOTIDE SEQUENCE</scope>
    <source>
        <strain evidence="3">MSK.15.32</strain>
    </source>
</reference>
<dbReference type="InterPro" id="IPR036291">
    <property type="entry name" value="NAD(P)-bd_dom_sf"/>
</dbReference>
<dbReference type="InterPro" id="IPR000683">
    <property type="entry name" value="Gfo/Idh/MocA-like_OxRdtase_N"/>
</dbReference>
<name>A0A2N5NT15_MEDGN</name>
<evidence type="ECO:0000313" key="4">
    <source>
        <dbReference type="Proteomes" id="UP001296580"/>
    </source>
</evidence>
<organism evidence="3 4">
    <name type="scientific">Mediterraneibacter gnavus</name>
    <name type="common">Ruminococcus gnavus</name>
    <dbReference type="NCBI Taxonomy" id="33038"/>
    <lineage>
        <taxon>Bacteria</taxon>
        <taxon>Bacillati</taxon>
        <taxon>Bacillota</taxon>
        <taxon>Clostridia</taxon>
        <taxon>Lachnospirales</taxon>
        <taxon>Lachnospiraceae</taxon>
        <taxon>Mediterraneibacter</taxon>
    </lineage>
</organism>
<dbReference type="SUPFAM" id="SSF51735">
    <property type="entry name" value="NAD(P)-binding Rossmann-fold domains"/>
    <property type="match status" value="1"/>
</dbReference>
<sequence>MIRFATIGTSVIVDRFLEAAALCEGLVHTAVFSRKKETAKAFAKKHGAEFIYTDLKELAESSDIDAVYIASPNSCHCEQAVEMLKHGKHVLCEKPAASNAAELQRMRAAAENGQAVLLEAMRSVYDPGFQAIEANLYRLGKIRSVSFRFCQYSSRYDNFRKGIIENAFRPELSNGALMDIGVYCVHPLVRLFGMPEKIEGASVFLENGVDGMGTILAQYPGWQAVLQYSKITSGYTESEVQGENGSMQIDRIADTRKITIHERTGRRDVILIPKEENNMVYEIREWLRLIENSQEDEKSKIYEEASGNEMQFLDLAREKMGIRFPADVS</sequence>
<gene>
    <name evidence="3" type="ORF">G4993_07410</name>
</gene>
<evidence type="ECO:0000259" key="1">
    <source>
        <dbReference type="Pfam" id="PF01408"/>
    </source>
</evidence>
<dbReference type="AlphaFoldDB" id="A0A2N5NT15"/>
<dbReference type="EMBL" id="JAAIRV010000011">
    <property type="protein sequence ID" value="NSI58229.1"/>
    <property type="molecule type" value="Genomic_DNA"/>
</dbReference>
<dbReference type="PANTHER" id="PTHR43054">
    <property type="match status" value="1"/>
</dbReference>
<proteinExistence type="predicted"/>
<dbReference type="Pfam" id="PF22725">
    <property type="entry name" value="GFO_IDH_MocA_C3"/>
    <property type="match status" value="1"/>
</dbReference>
<comment type="caution">
    <text evidence="3">The sequence shown here is derived from an EMBL/GenBank/DDBJ whole genome shotgun (WGS) entry which is preliminary data.</text>
</comment>
<evidence type="ECO:0000313" key="3">
    <source>
        <dbReference type="EMBL" id="NSI58229.1"/>
    </source>
</evidence>
<protein>
    <submittedName>
        <fullName evidence="3">Gfo/Idh/MocA family oxidoreductase</fullName>
    </submittedName>
</protein>
<dbReference type="PANTHER" id="PTHR43054:SF1">
    <property type="entry name" value="SCYLLO-INOSITOL 2-DEHYDROGENASE (NADP(+)) IOLU"/>
    <property type="match status" value="1"/>
</dbReference>
<accession>A0A2N5NT15</accession>
<dbReference type="Pfam" id="PF01408">
    <property type="entry name" value="GFO_IDH_MocA"/>
    <property type="match status" value="1"/>
</dbReference>